<dbReference type="AlphaFoldDB" id="A0A6C0ERH3"/>
<organism evidence="1">
    <name type="scientific">viral metagenome</name>
    <dbReference type="NCBI Taxonomy" id="1070528"/>
    <lineage>
        <taxon>unclassified sequences</taxon>
        <taxon>metagenomes</taxon>
        <taxon>organismal metagenomes</taxon>
    </lineage>
</organism>
<accession>A0A6C0ERH3</accession>
<proteinExistence type="predicted"/>
<reference evidence="1" key="1">
    <citation type="journal article" date="2020" name="Nature">
        <title>Giant virus diversity and host interactions through global metagenomics.</title>
        <authorList>
            <person name="Schulz F."/>
            <person name="Roux S."/>
            <person name="Paez-Espino D."/>
            <person name="Jungbluth S."/>
            <person name="Walsh D.A."/>
            <person name="Denef V.J."/>
            <person name="McMahon K.D."/>
            <person name="Konstantinidis K.T."/>
            <person name="Eloe-Fadrosh E.A."/>
            <person name="Kyrpides N.C."/>
            <person name="Woyke T."/>
        </authorList>
    </citation>
    <scope>NUCLEOTIDE SEQUENCE</scope>
    <source>
        <strain evidence="1">GVMAG-M-3300009155-48</strain>
    </source>
</reference>
<protein>
    <submittedName>
        <fullName evidence="1">Uncharacterized protein</fullName>
    </submittedName>
</protein>
<dbReference type="EMBL" id="MN738925">
    <property type="protein sequence ID" value="QHT31786.1"/>
    <property type="molecule type" value="Genomic_DNA"/>
</dbReference>
<name>A0A6C0ERH3_9ZZZZ</name>
<sequence>MTHSFDCKIYNVENGFFMNHVLDTSEKNYVLDFSNKNSFTNIENFVYQVSIFHFKERNLEFDENKYNIEFSIENEYDKFKNDYNKTNKSHPLFSIITFMVNECNPMILTNIDMDCYKYKEIQDENIFICFKPTKNSQIVFDSSKYYGFYKMNENKGKFFKINIWEKCENLKNDIPKYSSNQTCEASEIAISLSEIDVQSETIIYKNMINLFLYEDYEKIESFDNIINKYPENSKIIFNNTVKDFIDITFLQDNYPDIADELYPFINKNTEISFDSTTNRFCKNKIIQNMLSKDVCYWIINECEKFQWEESTYVNYPTYLSIEKMPAILNFLLFISNFWLVEIKKLYNCENINLNINDLFVSKYTKESISEVMNPDCSFLSLNIYLNSNIDYMNGEICFNDNDQKIMIQQGDALIYNGKKMRTKGSVNDGAKYVLVFMLEIIL</sequence>
<evidence type="ECO:0000313" key="1">
    <source>
        <dbReference type="EMBL" id="QHT31786.1"/>
    </source>
</evidence>